<dbReference type="InterPro" id="IPR036249">
    <property type="entry name" value="Thioredoxin-like_sf"/>
</dbReference>
<dbReference type="PANTHER" id="PTHR37170">
    <property type="entry name" value="GLUTAREDOXIN-RELATED"/>
    <property type="match status" value="1"/>
</dbReference>
<accession>A0A081C944</accession>
<feature type="domain" description="Thioredoxin-like fold" evidence="1">
    <location>
        <begin position="2"/>
        <end position="44"/>
    </location>
</feature>
<evidence type="ECO:0000313" key="3">
    <source>
        <dbReference type="Proteomes" id="UP000030661"/>
    </source>
</evidence>
<evidence type="ECO:0000259" key="1">
    <source>
        <dbReference type="Pfam" id="PF13192"/>
    </source>
</evidence>
<dbReference type="Pfam" id="PF13192">
    <property type="entry name" value="Thioredoxin_3"/>
    <property type="match status" value="1"/>
</dbReference>
<dbReference type="EMBL" id="DF820477">
    <property type="protein sequence ID" value="GAK61099.1"/>
    <property type="molecule type" value="Genomic_DNA"/>
</dbReference>
<sequence length="49" mass="5334">MVEAIEFPHLAAKYGVMGVPKTVINDEIEFEGAVPEEIFVSHLMSALSS</sequence>
<organism evidence="2">
    <name type="scientific">Vecturithrix granuli</name>
    <dbReference type="NCBI Taxonomy" id="1499967"/>
    <lineage>
        <taxon>Bacteria</taxon>
        <taxon>Candidatus Moduliflexota</taxon>
        <taxon>Candidatus Vecturitrichia</taxon>
        <taxon>Candidatus Vecturitrichales</taxon>
        <taxon>Candidatus Vecturitrichaceae</taxon>
        <taxon>Candidatus Vecturithrix</taxon>
    </lineage>
</organism>
<dbReference type="SUPFAM" id="SSF52833">
    <property type="entry name" value="Thioredoxin-like"/>
    <property type="match status" value="1"/>
</dbReference>
<dbReference type="InterPro" id="IPR012336">
    <property type="entry name" value="Thioredoxin-like_fold"/>
</dbReference>
<dbReference type="Proteomes" id="UP000030661">
    <property type="component" value="Unassembled WGS sequence"/>
</dbReference>
<keyword evidence="3" id="KW-1185">Reference proteome</keyword>
<protein>
    <submittedName>
        <fullName evidence="2">Glutaredoxin-like domain protein</fullName>
    </submittedName>
</protein>
<dbReference type="PANTHER" id="PTHR37170:SF1">
    <property type="entry name" value="GLUTAREDOXIN-LIKE PROTEIN"/>
    <property type="match status" value="1"/>
</dbReference>
<reference evidence="2" key="1">
    <citation type="journal article" date="2015" name="PeerJ">
        <title>First genomic representation of candidate bacterial phylum KSB3 points to enhanced environmental sensing as a trigger of wastewater bulking.</title>
        <authorList>
            <person name="Sekiguchi Y."/>
            <person name="Ohashi A."/>
            <person name="Parks D.H."/>
            <person name="Yamauchi T."/>
            <person name="Tyson G.W."/>
            <person name="Hugenholtz P."/>
        </authorList>
    </citation>
    <scope>NUCLEOTIDE SEQUENCE [LARGE SCALE GENOMIC DNA]</scope>
</reference>
<dbReference type="AlphaFoldDB" id="A0A081C944"/>
<name>A0A081C944_VECG1</name>
<evidence type="ECO:0000313" key="2">
    <source>
        <dbReference type="EMBL" id="GAK61099.1"/>
    </source>
</evidence>
<dbReference type="STRING" id="1499967.U27_00997"/>
<dbReference type="eggNOG" id="COG3634">
    <property type="taxonomic scope" value="Bacteria"/>
</dbReference>
<dbReference type="Gene3D" id="3.40.30.80">
    <property type="match status" value="1"/>
</dbReference>
<gene>
    <name evidence="2" type="ORF">U27_00997</name>
</gene>
<dbReference type="HOGENOM" id="CLU_207734_0_0_0"/>
<proteinExistence type="predicted"/>